<dbReference type="Proteomes" id="UP001257962">
    <property type="component" value="Unassembled WGS sequence"/>
</dbReference>
<protein>
    <submittedName>
        <fullName evidence="1">AbiH family protein</fullName>
    </submittedName>
</protein>
<gene>
    <name evidence="1" type="ORF">P7D34_05760</name>
</gene>
<dbReference type="AlphaFoldDB" id="A0AAJ2IW18"/>
<evidence type="ECO:0000313" key="2">
    <source>
        <dbReference type="Proteomes" id="UP001257962"/>
    </source>
</evidence>
<evidence type="ECO:0000313" key="1">
    <source>
        <dbReference type="EMBL" id="MDT2666741.1"/>
    </source>
</evidence>
<sequence length="380" mass="44730">MRELNKKIQIIFCYNKKYGLKVHYGLKMEIEVKKLFVIGNGFDIAHDLKTKYSDFKDYILNRGYDMVGYNDQIGIQLGIVLYKFEELCQPNEFWNDFESQTEKLIYEVHQNKKLSIFGEKYSANLPLEEWPNLRERLTETIQSNIGESPISLQGHKLIEKLANEIFNSAATVEYGWIPCMYQTFQDWVTTIDTQEKDKIFKIDKDDHAISFNYTDTLEKLYRLNSVLHIHGSVERIDDIVLGFNSKKLDDDFPGLNAMHTDDFKEEQKAMKQQGSKSHEASSFYRGNIGRFYKPVHQLKKQIKPYVDKLDIDEIVFIGHSYSSIDWPYFKELTATLNNKEFVFTYHSELDKDNIDTMIRENDFDINYKIVHVSTYHLSSI</sequence>
<reference evidence="1" key="1">
    <citation type="submission" date="2023-03" db="EMBL/GenBank/DDBJ databases">
        <authorList>
            <person name="Shen W."/>
            <person name="Cai J."/>
        </authorList>
    </citation>
    <scope>NUCLEOTIDE SEQUENCE</scope>
    <source>
        <strain evidence="1">Y3</strain>
    </source>
</reference>
<dbReference type="EMBL" id="JARPYC010000004">
    <property type="protein sequence ID" value="MDT2666741.1"/>
    <property type="molecule type" value="Genomic_DNA"/>
</dbReference>
<dbReference type="InterPro" id="IPR025935">
    <property type="entry name" value="AbiH"/>
</dbReference>
<dbReference type="RefSeq" id="WP_311909264.1">
    <property type="nucleotide sequence ID" value="NZ_JARPXV010000004.1"/>
</dbReference>
<name>A0AAJ2IW18_9LACT</name>
<comment type="caution">
    <text evidence="1">The sequence shown here is derived from an EMBL/GenBank/DDBJ whole genome shotgun (WGS) entry which is preliminary data.</text>
</comment>
<dbReference type="Pfam" id="PF14253">
    <property type="entry name" value="AbiH"/>
    <property type="match status" value="1"/>
</dbReference>
<organism evidence="1 2">
    <name type="scientific">Lactococcus petauri</name>
    <dbReference type="NCBI Taxonomy" id="1940789"/>
    <lineage>
        <taxon>Bacteria</taxon>
        <taxon>Bacillati</taxon>
        <taxon>Bacillota</taxon>
        <taxon>Bacilli</taxon>
        <taxon>Lactobacillales</taxon>
        <taxon>Streptococcaceae</taxon>
        <taxon>Lactococcus</taxon>
    </lineage>
</organism>
<accession>A0AAJ2IW18</accession>
<proteinExistence type="predicted"/>